<gene>
    <name evidence="1" type="ORF">J15TS10_40060</name>
</gene>
<sequence>MTIDHNLLTLINLMNNMDRTNLTHFHNCNIRFRWIAVSISALYYDLDKIAGFRVPAALIFGLTSLSNSY</sequence>
<accession>A0ABQ4MW96</accession>
<keyword evidence="2" id="KW-1185">Reference proteome</keyword>
<organism evidence="1 2">
    <name type="scientific">Paenibacillus woosongensis</name>
    <dbReference type="NCBI Taxonomy" id="307580"/>
    <lineage>
        <taxon>Bacteria</taxon>
        <taxon>Bacillati</taxon>
        <taxon>Bacillota</taxon>
        <taxon>Bacilli</taxon>
        <taxon>Bacillales</taxon>
        <taxon>Paenibacillaceae</taxon>
        <taxon>Paenibacillus</taxon>
    </lineage>
</organism>
<dbReference type="Proteomes" id="UP000681290">
    <property type="component" value="Unassembled WGS sequence"/>
</dbReference>
<proteinExistence type="predicted"/>
<dbReference type="EMBL" id="BOSM01000008">
    <property type="protein sequence ID" value="GIP60192.1"/>
    <property type="molecule type" value="Genomic_DNA"/>
</dbReference>
<name>A0ABQ4MW96_9BACL</name>
<evidence type="ECO:0000313" key="2">
    <source>
        <dbReference type="Proteomes" id="UP000681290"/>
    </source>
</evidence>
<reference evidence="1 2" key="1">
    <citation type="submission" date="2021-03" db="EMBL/GenBank/DDBJ databases">
        <title>Antimicrobial resistance genes in bacteria isolated from Japanese honey, and their potential for conferring macrolide and lincosamide resistance in the American foulbrood pathogen Paenibacillus larvae.</title>
        <authorList>
            <person name="Okamoto M."/>
            <person name="Kumagai M."/>
            <person name="Kanamori H."/>
            <person name="Takamatsu D."/>
        </authorList>
    </citation>
    <scope>NUCLEOTIDE SEQUENCE [LARGE SCALE GENOMIC DNA]</scope>
    <source>
        <strain evidence="1 2">J15TS10</strain>
    </source>
</reference>
<comment type="caution">
    <text evidence="1">The sequence shown here is derived from an EMBL/GenBank/DDBJ whole genome shotgun (WGS) entry which is preliminary data.</text>
</comment>
<evidence type="ECO:0000313" key="1">
    <source>
        <dbReference type="EMBL" id="GIP60192.1"/>
    </source>
</evidence>
<protein>
    <submittedName>
        <fullName evidence="1">Uncharacterized protein</fullName>
    </submittedName>
</protein>